<evidence type="ECO:0000313" key="3">
    <source>
        <dbReference type="Proteomes" id="UP000320184"/>
    </source>
</evidence>
<proteinExistence type="predicted"/>
<dbReference type="AlphaFoldDB" id="A0A538SM89"/>
<gene>
    <name evidence="2" type="ORF">E6K73_02815</name>
</gene>
<sequence>MRDPAIDTNTRLLVTGGDGQPRRRLDTAGAQQRLGWKATTPLEDGLARTVAWYRAQRAADHVGAQPARS</sequence>
<organism evidence="2 3">
    <name type="scientific">Eiseniibacteriota bacterium</name>
    <dbReference type="NCBI Taxonomy" id="2212470"/>
    <lineage>
        <taxon>Bacteria</taxon>
        <taxon>Candidatus Eiseniibacteriota</taxon>
    </lineage>
</organism>
<evidence type="ECO:0008006" key="4">
    <source>
        <dbReference type="Google" id="ProtNLM"/>
    </source>
</evidence>
<dbReference type="InterPro" id="IPR036291">
    <property type="entry name" value="NAD(P)-bd_dom_sf"/>
</dbReference>
<protein>
    <recommendedName>
        <fullName evidence="4">NAD(P)-binding domain-containing protein</fullName>
    </recommendedName>
</protein>
<feature type="region of interest" description="Disordered" evidence="1">
    <location>
        <begin position="1"/>
        <end position="32"/>
    </location>
</feature>
<comment type="caution">
    <text evidence="2">The sequence shown here is derived from an EMBL/GenBank/DDBJ whole genome shotgun (WGS) entry which is preliminary data.</text>
</comment>
<accession>A0A538SM89</accession>
<dbReference type="Gene3D" id="3.40.50.720">
    <property type="entry name" value="NAD(P)-binding Rossmann-like Domain"/>
    <property type="match status" value="1"/>
</dbReference>
<name>A0A538SM89_UNCEI</name>
<evidence type="ECO:0000313" key="2">
    <source>
        <dbReference type="EMBL" id="TMQ52489.1"/>
    </source>
</evidence>
<reference evidence="2 3" key="1">
    <citation type="journal article" date="2019" name="Nat. Microbiol.">
        <title>Mediterranean grassland soil C-N compound turnover is dependent on rainfall and depth, and is mediated by genomically divergent microorganisms.</title>
        <authorList>
            <person name="Diamond S."/>
            <person name="Andeer P.F."/>
            <person name="Li Z."/>
            <person name="Crits-Christoph A."/>
            <person name="Burstein D."/>
            <person name="Anantharaman K."/>
            <person name="Lane K.R."/>
            <person name="Thomas B.C."/>
            <person name="Pan C."/>
            <person name="Northen T.R."/>
            <person name="Banfield J.F."/>
        </authorList>
    </citation>
    <scope>NUCLEOTIDE SEQUENCE [LARGE SCALE GENOMIC DNA]</scope>
    <source>
        <strain evidence="2">WS_3</strain>
    </source>
</reference>
<dbReference type="EMBL" id="VBOT01000032">
    <property type="protein sequence ID" value="TMQ52489.1"/>
    <property type="molecule type" value="Genomic_DNA"/>
</dbReference>
<dbReference type="SUPFAM" id="SSF51735">
    <property type="entry name" value="NAD(P)-binding Rossmann-fold domains"/>
    <property type="match status" value="1"/>
</dbReference>
<dbReference type="Proteomes" id="UP000320184">
    <property type="component" value="Unassembled WGS sequence"/>
</dbReference>
<evidence type="ECO:0000256" key="1">
    <source>
        <dbReference type="SAM" id="MobiDB-lite"/>
    </source>
</evidence>